<dbReference type="PANTHER" id="PTHR40980">
    <property type="entry name" value="PLUG DOMAIN-CONTAINING PROTEIN"/>
    <property type="match status" value="1"/>
</dbReference>
<evidence type="ECO:0000256" key="2">
    <source>
        <dbReference type="ARBA" id="ARBA00022448"/>
    </source>
</evidence>
<dbReference type="Gene3D" id="2.170.130.10">
    <property type="entry name" value="TonB-dependent receptor, plug domain"/>
    <property type="match status" value="1"/>
</dbReference>
<dbReference type="InterPro" id="IPR008969">
    <property type="entry name" value="CarboxyPept-like_regulatory"/>
</dbReference>
<dbReference type="Pfam" id="PF07715">
    <property type="entry name" value="Plug"/>
    <property type="match status" value="1"/>
</dbReference>
<dbReference type="InterPro" id="IPR037066">
    <property type="entry name" value="Plug_dom_sf"/>
</dbReference>
<feature type="domain" description="TonB-dependent receptor-like beta-barrel" evidence="10">
    <location>
        <begin position="507"/>
        <end position="923"/>
    </location>
</feature>
<dbReference type="Gene3D" id="2.60.40.1120">
    <property type="entry name" value="Carboxypeptidase-like, regulatory domain"/>
    <property type="match status" value="1"/>
</dbReference>
<dbReference type="InterPro" id="IPR012910">
    <property type="entry name" value="Plug_dom"/>
</dbReference>
<protein>
    <submittedName>
        <fullName evidence="12">TonB-dependent receptor</fullName>
    </submittedName>
</protein>
<reference evidence="12 13" key="1">
    <citation type="submission" date="2020-02" db="EMBL/GenBank/DDBJ databases">
        <title>Genome sequencing for Kineobactrum sp. M2.</title>
        <authorList>
            <person name="Park S.-J."/>
        </authorList>
    </citation>
    <scope>NUCLEOTIDE SEQUENCE [LARGE SCALE GENOMIC DNA]</scope>
    <source>
        <strain evidence="12 13">M2</strain>
    </source>
</reference>
<dbReference type="Proteomes" id="UP000477680">
    <property type="component" value="Chromosome"/>
</dbReference>
<dbReference type="PROSITE" id="PS52016">
    <property type="entry name" value="TONB_DEPENDENT_REC_3"/>
    <property type="match status" value="1"/>
</dbReference>
<evidence type="ECO:0000313" key="13">
    <source>
        <dbReference type="Proteomes" id="UP000477680"/>
    </source>
</evidence>
<sequence>MLDSSTTPSYRNSLDPRRRQALRKLTLAVAVAVAGTVGASSSALAQRVSGEVTDRSRTALFEGANVRIPELNMSTTTNDRGRFRLNDVPPGSYTLEIRYVGAPVRTIPVTVGPEGLELGEVVLGAGDSAEAYSLEEVLVTGQSAAMAGAINQQRAADHIKSVLDSDTMGQFPDQNVAESLRRLSGISVENDQGEGRYVVIRGMDPDLNSTSINGVRASATEDRRALQLDVIPTDVLDGVEVQKSLTPDMDGDAIGGSINVKTLSAFSRKELFVKGRVEGGYNELRGEWSPKASIAGSNIFDLANNRRLGVAAALSWHDRELGSSNHEADDWEMADNGNEYPETFEPRYYKINRERIGGALNLDYDLSDTTTIFARSLFSRLKDAESRLSQTYGDLSPLGDDAVGPDSVATEFAEIEMGTKDREQTADNLSMSFGSESQWERWGLKTNLGYSYAEEDTPNGVDSAWVGEFESGSGGIAAGDPVLTLNTRNNKKPVVESDYFDVLRDPGRYELDEIERSSGLVEDTQWALQFDATRLFASGELQFGAKMRLREKESNEDIELYGGDDVFTVADIYDPTAASDYDFPNRIDPMPSLGGVRDILAAGEGIEFDPIESQIASASNDWVVEEDVYAAYGMYTFETDRLVIVGGARVEYTDFASHGNSVELIEEGGLLDGVEVEDDTVVIDSISSDKSYTDVLPSVNLRYDISENVVGRLAVSRSIIRPQFEGVASRVSVEDNEAEIGNPDLEPYSSWNFDAYLEYYPSDISLISAGLFHKKIDDFIFTQVFNDFEFGGRVFDEATIARNGEEATVTGLEFNYQQQFGFLPSPFDGLLVSFNYTHVDGDAEFDGRDIPLPKQSDNIAGFVVGYDKYNLDLRFAVKYRDSYLDELVDDGLDRYTDEHMQIDFTAKYHVSDNWMLYAEFVNLNDEPAFYYAGNKRRVLQYDEFGRTTVIGLQFVY</sequence>
<evidence type="ECO:0000259" key="10">
    <source>
        <dbReference type="Pfam" id="PF00593"/>
    </source>
</evidence>
<dbReference type="Gene3D" id="2.40.170.20">
    <property type="entry name" value="TonB-dependent receptor, beta-barrel domain"/>
    <property type="match status" value="1"/>
</dbReference>
<keyword evidence="6 8" id="KW-0472">Membrane</keyword>
<keyword evidence="12" id="KW-0675">Receptor</keyword>
<gene>
    <name evidence="12" type="ORF">G3T16_01540</name>
</gene>
<accession>A0A6C0TWW8</accession>
<dbReference type="InterPro" id="IPR006311">
    <property type="entry name" value="TAT_signal"/>
</dbReference>
<evidence type="ECO:0000256" key="3">
    <source>
        <dbReference type="ARBA" id="ARBA00022452"/>
    </source>
</evidence>
<dbReference type="InterPro" id="IPR036942">
    <property type="entry name" value="Beta-barrel_TonB_sf"/>
</dbReference>
<keyword evidence="3 8" id="KW-1134">Transmembrane beta strand</keyword>
<keyword evidence="13" id="KW-1185">Reference proteome</keyword>
<dbReference type="AlphaFoldDB" id="A0A6C0TWW8"/>
<dbReference type="Pfam" id="PF13715">
    <property type="entry name" value="CarbopepD_reg_2"/>
    <property type="match status" value="1"/>
</dbReference>
<dbReference type="PANTHER" id="PTHR40980:SF4">
    <property type="entry name" value="TONB-DEPENDENT RECEPTOR-LIKE BETA-BARREL DOMAIN-CONTAINING PROTEIN"/>
    <property type="match status" value="1"/>
</dbReference>
<keyword evidence="5 9" id="KW-0798">TonB box</keyword>
<name>A0A6C0TWW8_9GAMM</name>
<comment type="subcellular location">
    <subcellularLocation>
        <location evidence="1 8">Cell outer membrane</location>
        <topology evidence="1 8">Multi-pass membrane protein</topology>
    </subcellularLocation>
</comment>
<dbReference type="Pfam" id="PF00593">
    <property type="entry name" value="TonB_dep_Rec_b-barrel"/>
    <property type="match status" value="1"/>
</dbReference>
<evidence type="ECO:0000256" key="7">
    <source>
        <dbReference type="ARBA" id="ARBA00023237"/>
    </source>
</evidence>
<dbReference type="InterPro" id="IPR000531">
    <property type="entry name" value="Beta-barrel_TonB"/>
</dbReference>
<dbReference type="SUPFAM" id="SSF49464">
    <property type="entry name" value="Carboxypeptidase regulatory domain-like"/>
    <property type="match status" value="1"/>
</dbReference>
<evidence type="ECO:0000256" key="1">
    <source>
        <dbReference type="ARBA" id="ARBA00004571"/>
    </source>
</evidence>
<keyword evidence="7 8" id="KW-0998">Cell outer membrane</keyword>
<evidence type="ECO:0000256" key="9">
    <source>
        <dbReference type="RuleBase" id="RU003357"/>
    </source>
</evidence>
<proteinExistence type="inferred from homology"/>
<dbReference type="RefSeq" id="WP_163493531.1">
    <property type="nucleotide sequence ID" value="NZ_CP048711.1"/>
</dbReference>
<dbReference type="NCBIfam" id="TIGR01782">
    <property type="entry name" value="TonB-Xanth-Caul"/>
    <property type="match status" value="1"/>
</dbReference>
<evidence type="ECO:0000313" key="12">
    <source>
        <dbReference type="EMBL" id="QIB64281.1"/>
    </source>
</evidence>
<feature type="domain" description="TonB-dependent receptor plug" evidence="11">
    <location>
        <begin position="157"/>
        <end position="256"/>
    </location>
</feature>
<evidence type="ECO:0000256" key="4">
    <source>
        <dbReference type="ARBA" id="ARBA00022692"/>
    </source>
</evidence>
<evidence type="ECO:0000256" key="6">
    <source>
        <dbReference type="ARBA" id="ARBA00023136"/>
    </source>
</evidence>
<comment type="similarity">
    <text evidence="8 9">Belongs to the TonB-dependent receptor family.</text>
</comment>
<keyword evidence="4 8" id="KW-0812">Transmembrane</keyword>
<dbReference type="CDD" id="cd01347">
    <property type="entry name" value="ligand_gated_channel"/>
    <property type="match status" value="1"/>
</dbReference>
<evidence type="ECO:0000259" key="11">
    <source>
        <dbReference type="Pfam" id="PF07715"/>
    </source>
</evidence>
<dbReference type="KEGG" id="kim:G3T16_01540"/>
<evidence type="ECO:0000256" key="5">
    <source>
        <dbReference type="ARBA" id="ARBA00023077"/>
    </source>
</evidence>
<dbReference type="GO" id="GO:0009279">
    <property type="term" value="C:cell outer membrane"/>
    <property type="evidence" value="ECO:0007669"/>
    <property type="project" value="UniProtKB-SubCell"/>
</dbReference>
<dbReference type="EMBL" id="CP048711">
    <property type="protein sequence ID" value="QIB64281.1"/>
    <property type="molecule type" value="Genomic_DNA"/>
</dbReference>
<organism evidence="12 13">
    <name type="scientific">Kineobactrum salinum</name>
    <dbReference type="NCBI Taxonomy" id="2708301"/>
    <lineage>
        <taxon>Bacteria</taxon>
        <taxon>Pseudomonadati</taxon>
        <taxon>Pseudomonadota</taxon>
        <taxon>Gammaproteobacteria</taxon>
        <taxon>Cellvibrionales</taxon>
        <taxon>Halieaceae</taxon>
        <taxon>Kineobactrum</taxon>
    </lineage>
</organism>
<dbReference type="SUPFAM" id="SSF56935">
    <property type="entry name" value="Porins"/>
    <property type="match status" value="1"/>
</dbReference>
<dbReference type="InterPro" id="IPR039426">
    <property type="entry name" value="TonB-dep_rcpt-like"/>
</dbReference>
<evidence type="ECO:0000256" key="8">
    <source>
        <dbReference type="PROSITE-ProRule" id="PRU01360"/>
    </source>
</evidence>
<keyword evidence="2 8" id="KW-0813">Transport</keyword>
<dbReference type="InterPro" id="IPR010104">
    <property type="entry name" value="TonB_rcpt_bac"/>
</dbReference>
<dbReference type="PROSITE" id="PS51318">
    <property type="entry name" value="TAT"/>
    <property type="match status" value="1"/>
</dbReference>